<sequence>MLLTNQRSGWMYVALMSHLPVLPIVMVRRSQWCLSAPRSPNNLCPRSINQFTVVITFSAAQRGSRSIISIAESHLYQCEKGEADKPPP</sequence>
<evidence type="ECO:0000313" key="2">
    <source>
        <dbReference type="Proteomes" id="UP001283361"/>
    </source>
</evidence>
<keyword evidence="2" id="KW-1185">Reference proteome</keyword>
<protein>
    <submittedName>
        <fullName evidence="1">Uncharacterized protein</fullName>
    </submittedName>
</protein>
<dbReference type="AlphaFoldDB" id="A0AAE0ZDW6"/>
<reference evidence="1" key="1">
    <citation type="journal article" date="2023" name="G3 (Bethesda)">
        <title>A reference genome for the long-term kleptoplast-retaining sea slug Elysia crispata morphotype clarki.</title>
        <authorList>
            <person name="Eastman K.E."/>
            <person name="Pendleton A.L."/>
            <person name="Shaikh M.A."/>
            <person name="Suttiyut T."/>
            <person name="Ogas R."/>
            <person name="Tomko P."/>
            <person name="Gavelis G."/>
            <person name="Widhalm J.R."/>
            <person name="Wisecaver J.H."/>
        </authorList>
    </citation>
    <scope>NUCLEOTIDE SEQUENCE</scope>
    <source>
        <strain evidence="1">ECLA1</strain>
    </source>
</reference>
<gene>
    <name evidence="1" type="ORF">RRG08_066493</name>
</gene>
<dbReference type="EMBL" id="JAWDGP010004187">
    <property type="protein sequence ID" value="KAK3766976.1"/>
    <property type="molecule type" value="Genomic_DNA"/>
</dbReference>
<evidence type="ECO:0000313" key="1">
    <source>
        <dbReference type="EMBL" id="KAK3766976.1"/>
    </source>
</evidence>
<dbReference type="Proteomes" id="UP001283361">
    <property type="component" value="Unassembled WGS sequence"/>
</dbReference>
<comment type="caution">
    <text evidence="1">The sequence shown here is derived from an EMBL/GenBank/DDBJ whole genome shotgun (WGS) entry which is preliminary data.</text>
</comment>
<proteinExistence type="predicted"/>
<organism evidence="1 2">
    <name type="scientific">Elysia crispata</name>
    <name type="common">lettuce slug</name>
    <dbReference type="NCBI Taxonomy" id="231223"/>
    <lineage>
        <taxon>Eukaryota</taxon>
        <taxon>Metazoa</taxon>
        <taxon>Spiralia</taxon>
        <taxon>Lophotrochozoa</taxon>
        <taxon>Mollusca</taxon>
        <taxon>Gastropoda</taxon>
        <taxon>Heterobranchia</taxon>
        <taxon>Euthyneura</taxon>
        <taxon>Panpulmonata</taxon>
        <taxon>Sacoglossa</taxon>
        <taxon>Placobranchoidea</taxon>
        <taxon>Plakobranchidae</taxon>
        <taxon>Elysia</taxon>
    </lineage>
</organism>
<accession>A0AAE0ZDW6</accession>
<name>A0AAE0ZDW6_9GAST</name>